<gene>
    <name evidence="1" type="ORF">FGL95_01705</name>
</gene>
<accession>A0A848K4W6</accession>
<dbReference type="SUPFAM" id="SSF160104">
    <property type="entry name" value="Acetoacetate decarboxylase-like"/>
    <property type="match status" value="1"/>
</dbReference>
<dbReference type="InterPro" id="IPR023375">
    <property type="entry name" value="ADC_dom_sf"/>
</dbReference>
<dbReference type="Proteomes" id="UP000535543">
    <property type="component" value="Unassembled WGS sequence"/>
</dbReference>
<evidence type="ECO:0008006" key="3">
    <source>
        <dbReference type="Google" id="ProtNLM"/>
    </source>
</evidence>
<sequence>MSTIVPARYATEPFFAVPTKTVQTSAGDVDLPILYYDNSNVFALFAADPSAVADKLAGTGMRPALHVGKKPVVAVALYEYRETSIGPYNEVGVGILVYPEGTKKRPPLLGWTQLLRSPDRREQGAYILDLPVTTEAAFAAGSEIWGYPKFVAPISFDLGGGRFSSITEDPSDGSTIMELSGRARPVFPTPPMPLVLYSQHHGNVLRTNVDLRNGMSAHLPGGLTLRVGESRHRMANNLRDLGLDGARPVAVASTNQFQSRLNAGVPFRAASA</sequence>
<reference evidence="1 2" key="2">
    <citation type="submission" date="2020-06" db="EMBL/GenBank/DDBJ databases">
        <title>Antribacter stalactiti gen. nov., sp. nov., a new member of the family Nacardiaceae isolated from a cave.</title>
        <authorList>
            <person name="Kim I.S."/>
        </authorList>
    </citation>
    <scope>NUCLEOTIDE SEQUENCE [LARGE SCALE GENOMIC DNA]</scope>
    <source>
        <strain evidence="1 2">YC2-7</strain>
    </source>
</reference>
<dbReference type="Pfam" id="PF06314">
    <property type="entry name" value="ADC"/>
    <property type="match status" value="1"/>
</dbReference>
<comment type="caution">
    <text evidence="1">The sequence shown here is derived from an EMBL/GenBank/DDBJ whole genome shotgun (WGS) entry which is preliminary data.</text>
</comment>
<organism evidence="1 2">
    <name type="scientific">Antrihabitans stalactiti</name>
    <dbReference type="NCBI Taxonomy" id="2584121"/>
    <lineage>
        <taxon>Bacteria</taxon>
        <taxon>Bacillati</taxon>
        <taxon>Actinomycetota</taxon>
        <taxon>Actinomycetes</taxon>
        <taxon>Mycobacteriales</taxon>
        <taxon>Nocardiaceae</taxon>
        <taxon>Antrihabitans</taxon>
    </lineage>
</organism>
<dbReference type="InterPro" id="IPR010451">
    <property type="entry name" value="Acetoacetate_decarboxylase"/>
</dbReference>
<dbReference type="Gene3D" id="2.40.400.10">
    <property type="entry name" value="Acetoacetate decarboxylase-like"/>
    <property type="match status" value="1"/>
</dbReference>
<proteinExistence type="predicted"/>
<dbReference type="AlphaFoldDB" id="A0A848K4W6"/>
<dbReference type="RefSeq" id="WP_169584444.1">
    <property type="nucleotide sequence ID" value="NZ_VCQU01000001.1"/>
</dbReference>
<evidence type="ECO:0000313" key="1">
    <source>
        <dbReference type="EMBL" id="NMN93753.1"/>
    </source>
</evidence>
<dbReference type="GO" id="GO:0016829">
    <property type="term" value="F:lyase activity"/>
    <property type="evidence" value="ECO:0007669"/>
    <property type="project" value="InterPro"/>
</dbReference>
<keyword evidence="2" id="KW-1185">Reference proteome</keyword>
<reference evidence="1 2" key="1">
    <citation type="submission" date="2019-05" db="EMBL/GenBank/DDBJ databases">
        <authorList>
            <person name="Lee S.D."/>
        </authorList>
    </citation>
    <scope>NUCLEOTIDE SEQUENCE [LARGE SCALE GENOMIC DNA]</scope>
    <source>
        <strain evidence="1 2">YC2-7</strain>
    </source>
</reference>
<dbReference type="EMBL" id="VCQU01000001">
    <property type="protein sequence ID" value="NMN93753.1"/>
    <property type="molecule type" value="Genomic_DNA"/>
</dbReference>
<protein>
    <recommendedName>
        <fullName evidence="3">Acetoacetate decarboxylase</fullName>
    </recommendedName>
</protein>
<name>A0A848K4W6_9NOCA</name>
<evidence type="ECO:0000313" key="2">
    <source>
        <dbReference type="Proteomes" id="UP000535543"/>
    </source>
</evidence>